<dbReference type="PATRIC" id="fig|751945.3.peg.1537"/>
<dbReference type="Proteomes" id="UP000000211">
    <property type="component" value="Chromosome"/>
</dbReference>
<comment type="subcellular location">
    <subcellularLocation>
        <location evidence="1">Membrane</location>
        <topology evidence="1">Multi-pass membrane protein</topology>
    </subcellularLocation>
</comment>
<feature type="compositionally biased region" description="Pro residues" evidence="10">
    <location>
        <begin position="408"/>
        <end position="435"/>
    </location>
</feature>
<organism evidence="12 13">
    <name type="scientific">Thermus oshimai JL-2</name>
    <dbReference type="NCBI Taxonomy" id="751945"/>
    <lineage>
        <taxon>Bacteria</taxon>
        <taxon>Thermotogati</taxon>
        <taxon>Deinococcota</taxon>
        <taxon>Deinococci</taxon>
        <taxon>Thermales</taxon>
        <taxon>Thermaceae</taxon>
        <taxon>Thermus</taxon>
    </lineage>
</organism>
<evidence type="ECO:0000256" key="2">
    <source>
        <dbReference type="ARBA" id="ARBA00022448"/>
    </source>
</evidence>
<evidence type="ECO:0000256" key="10">
    <source>
        <dbReference type="SAM" id="MobiDB-lite"/>
    </source>
</evidence>
<evidence type="ECO:0000256" key="5">
    <source>
        <dbReference type="ARBA" id="ARBA00023065"/>
    </source>
</evidence>
<dbReference type="InterPro" id="IPR014743">
    <property type="entry name" value="Cl-channel_core"/>
</dbReference>
<feature type="region of interest" description="Disordered" evidence="10">
    <location>
        <begin position="408"/>
        <end position="446"/>
    </location>
</feature>
<feature type="transmembrane region" description="Helical" evidence="11">
    <location>
        <begin position="383"/>
        <end position="402"/>
    </location>
</feature>
<dbReference type="PANTHER" id="PTHR43427">
    <property type="entry name" value="CHLORIDE CHANNEL PROTEIN CLC-E"/>
    <property type="match status" value="1"/>
</dbReference>
<feature type="transmembrane region" description="Helical" evidence="11">
    <location>
        <begin position="74"/>
        <end position="99"/>
    </location>
</feature>
<dbReference type="eggNOG" id="COG0038">
    <property type="taxonomic scope" value="Bacteria"/>
</dbReference>
<feature type="transmembrane region" description="Helical" evidence="11">
    <location>
        <begin position="270"/>
        <end position="294"/>
    </location>
</feature>
<dbReference type="SUPFAM" id="SSF81340">
    <property type="entry name" value="Clc chloride channel"/>
    <property type="match status" value="1"/>
</dbReference>
<feature type="transmembrane region" description="Helical" evidence="11">
    <location>
        <begin position="158"/>
        <end position="181"/>
    </location>
</feature>
<feature type="transmembrane region" description="Helical" evidence="11">
    <location>
        <begin position="193"/>
        <end position="216"/>
    </location>
</feature>
<dbReference type="STRING" id="751945.Theos_1559"/>
<keyword evidence="9" id="KW-0407">Ion channel</keyword>
<feature type="transmembrane region" description="Helical" evidence="11">
    <location>
        <begin position="300"/>
        <end position="321"/>
    </location>
</feature>
<dbReference type="GO" id="GO:0034707">
    <property type="term" value="C:chloride channel complex"/>
    <property type="evidence" value="ECO:0007669"/>
    <property type="project" value="UniProtKB-KW"/>
</dbReference>
<evidence type="ECO:0000256" key="4">
    <source>
        <dbReference type="ARBA" id="ARBA00022989"/>
    </source>
</evidence>
<dbReference type="EMBL" id="CP003249">
    <property type="protein sequence ID" value="AFV76587.1"/>
    <property type="molecule type" value="Genomic_DNA"/>
</dbReference>
<feature type="transmembrane region" description="Helical" evidence="11">
    <location>
        <begin position="356"/>
        <end position="376"/>
    </location>
</feature>
<evidence type="ECO:0000256" key="3">
    <source>
        <dbReference type="ARBA" id="ARBA00022692"/>
    </source>
</evidence>
<proteinExistence type="predicted"/>
<name>K7RJJ5_THEOS</name>
<evidence type="ECO:0000313" key="12">
    <source>
        <dbReference type="EMBL" id="AFV76587.1"/>
    </source>
</evidence>
<evidence type="ECO:0000256" key="6">
    <source>
        <dbReference type="ARBA" id="ARBA00023136"/>
    </source>
</evidence>
<keyword evidence="7" id="KW-0869">Chloride channel</keyword>
<dbReference type="InterPro" id="IPR001807">
    <property type="entry name" value="ClC"/>
</dbReference>
<sequence>MEGEASRPSRLEATGPLLLYSAFTGALAGLGAALLAWVLRALTEGVGLLLGYLPPFPPGEGGVLQAFTGPSFPLLFLLLPLAYALVSLLGSGLGLAALLRHAREGVPPPRWVHGRTLLGSLLQLGLYSPMGREGPLGVLGLWLGGVLDRRFPRVGGGLAFAGLAAGLGAALHAPVAGALLATEILYRGLFLEAKALTPALVGALSGFAVYGAFFGYTPLLPFRVEVDLRALPLGLLLGLGGALLSTLWVVGGEALEDRLRPLPFPLRHGLLGLALGLLLLLAPEALGSGLGWVAVAVTPLFPTLGLLYLLLLKLLLLVLAVGARAYGGPYTPALVLGGLMGALLGRVLPLGLPPEALALAGGAALLSGVARAPFAATVLAAEWGGYATLPLVLPAVFLAYALTPPPREPALPGPEGAPAPPSETPPQSAPPPPAPEAGAEPETPPG</sequence>
<keyword evidence="8" id="KW-0868">Chloride</keyword>
<evidence type="ECO:0000313" key="13">
    <source>
        <dbReference type="Proteomes" id="UP000000211"/>
    </source>
</evidence>
<keyword evidence="2" id="KW-0813">Transport</keyword>
<feature type="compositionally biased region" description="Low complexity" evidence="10">
    <location>
        <begin position="436"/>
        <end position="446"/>
    </location>
</feature>
<dbReference type="PANTHER" id="PTHR43427:SF6">
    <property type="entry name" value="CHLORIDE CHANNEL PROTEIN CLC-E"/>
    <property type="match status" value="1"/>
</dbReference>
<keyword evidence="3 11" id="KW-0812">Transmembrane</keyword>
<dbReference type="AlphaFoldDB" id="K7RJJ5"/>
<evidence type="ECO:0000256" key="7">
    <source>
        <dbReference type="ARBA" id="ARBA00023173"/>
    </source>
</evidence>
<dbReference type="Pfam" id="PF00654">
    <property type="entry name" value="Voltage_CLC"/>
    <property type="match status" value="1"/>
</dbReference>
<evidence type="ECO:0000256" key="9">
    <source>
        <dbReference type="ARBA" id="ARBA00023303"/>
    </source>
</evidence>
<keyword evidence="6 11" id="KW-0472">Membrane</keyword>
<dbReference type="KEGG" id="tos:Theos_1559"/>
<gene>
    <name evidence="12" type="ORF">Theos_1559</name>
</gene>
<dbReference type="HOGENOM" id="CLU_594377_0_0_0"/>
<dbReference type="Gene3D" id="1.10.3080.10">
    <property type="entry name" value="Clc chloride channel"/>
    <property type="match status" value="1"/>
</dbReference>
<keyword evidence="4 11" id="KW-1133">Transmembrane helix</keyword>
<protein>
    <submittedName>
        <fullName evidence="12">Chloride channel protein EriC</fullName>
    </submittedName>
</protein>
<dbReference type="GO" id="GO:0005254">
    <property type="term" value="F:chloride channel activity"/>
    <property type="evidence" value="ECO:0007669"/>
    <property type="project" value="UniProtKB-KW"/>
</dbReference>
<dbReference type="InterPro" id="IPR050368">
    <property type="entry name" value="ClC-type_chloride_channel"/>
</dbReference>
<evidence type="ECO:0000256" key="8">
    <source>
        <dbReference type="ARBA" id="ARBA00023214"/>
    </source>
</evidence>
<accession>K7RJJ5</accession>
<evidence type="ECO:0000256" key="1">
    <source>
        <dbReference type="ARBA" id="ARBA00004141"/>
    </source>
</evidence>
<keyword evidence="13" id="KW-1185">Reference proteome</keyword>
<keyword evidence="5" id="KW-0406">Ion transport</keyword>
<reference evidence="12 13" key="1">
    <citation type="journal article" date="2013" name="Genome Announc.">
        <title>Whole Genome Sequencing of Thermus oshimai JL-2 and Thermus thermophilus JL-18, Incomplete Denitrifiers from the United States Great Basin.</title>
        <authorList>
            <person name="Murugapiran S.K."/>
            <person name="Huntemann M."/>
            <person name="Wei C.L."/>
            <person name="Han J."/>
            <person name="Detter J.C."/>
            <person name="Han C.S."/>
            <person name="Erkkila T.H."/>
            <person name="Teshima H."/>
            <person name="Chen A."/>
            <person name="Kyrpides N."/>
            <person name="Mavrommatis K."/>
            <person name="Markowitz V."/>
            <person name="Szeto E."/>
            <person name="Ivanova N."/>
            <person name="Pagani I."/>
            <person name="Lam J."/>
            <person name="McDonald A.I."/>
            <person name="Dodsworth J.A."/>
            <person name="Pati A."/>
            <person name="Goodwin L."/>
            <person name="Peters L."/>
            <person name="Pitluck S."/>
            <person name="Woyke T."/>
            <person name="Hedlund B.P."/>
        </authorList>
    </citation>
    <scope>NUCLEOTIDE SEQUENCE</scope>
    <source>
        <strain evidence="12 13">JL-2</strain>
    </source>
</reference>
<feature type="transmembrane region" description="Helical" evidence="11">
    <location>
        <begin position="17"/>
        <end position="39"/>
    </location>
</feature>
<feature type="transmembrane region" description="Helical" evidence="11">
    <location>
        <begin position="228"/>
        <end position="250"/>
    </location>
</feature>
<evidence type="ECO:0000256" key="11">
    <source>
        <dbReference type="SAM" id="Phobius"/>
    </source>
</evidence>